<evidence type="ECO:0000256" key="2">
    <source>
        <dbReference type="ARBA" id="ARBA00005617"/>
    </source>
</evidence>
<dbReference type="FunFam" id="1.10.225.10:FF:000003">
    <property type="entry name" value="Mesencephalic astrocyte-derived neurotrophic factor"/>
    <property type="match status" value="1"/>
</dbReference>
<dbReference type="GO" id="GO:0005783">
    <property type="term" value="C:endoplasmic reticulum"/>
    <property type="evidence" value="ECO:0007669"/>
    <property type="project" value="TreeGrafter"/>
</dbReference>
<dbReference type="CTD" id="441549"/>
<dbReference type="Proteomes" id="UP000001075">
    <property type="component" value="Unassembled WGS sequence"/>
</dbReference>
<accession>G3GVR5</accession>
<evidence type="ECO:0000259" key="8">
    <source>
        <dbReference type="Pfam" id="PF10208"/>
    </source>
</evidence>
<dbReference type="PaxDb" id="10029-XP_007630074.1"/>
<dbReference type="GO" id="GO:0031175">
    <property type="term" value="P:neuron projection development"/>
    <property type="evidence" value="ECO:0007669"/>
    <property type="project" value="TreeGrafter"/>
</dbReference>
<dbReference type="Pfam" id="PF10208">
    <property type="entry name" value="ARMET_C"/>
    <property type="match status" value="1"/>
</dbReference>
<dbReference type="FunFam" id="1.10.720.30:FF:000003">
    <property type="entry name" value="Mesencephalic astrocyte-derived neurotrophic factor"/>
    <property type="match status" value="1"/>
</dbReference>
<dbReference type="GeneTree" id="ENSGT00390000007160"/>
<reference evidence="10" key="2">
    <citation type="submission" date="2011-08" db="EMBL/GenBank/DDBJ databases">
        <title>The genomic sequence of the Chinese hamster ovary CHO-K1 cell line.</title>
        <authorList>
            <person name="Xu X."/>
            <person name="Nagarajan H."/>
            <person name="Lewis N.E."/>
            <person name="Pan S."/>
            <person name="Cai Z."/>
            <person name="Liu X."/>
            <person name="Chen W."/>
            <person name="Xie M."/>
            <person name="Wang W."/>
            <person name="Hammond S."/>
            <person name="Andersen M.R."/>
            <person name="Neff N."/>
            <person name="Passarelli B."/>
            <person name="Koh W."/>
            <person name="Fan C.H."/>
            <person name="Wang J."/>
            <person name="Gui Y."/>
            <person name="Lee K.H."/>
            <person name="Betenbaugh M.J."/>
            <person name="Quake S.R."/>
            <person name="Famili I."/>
            <person name="Palsson B.O."/>
            <person name="Wang J."/>
        </authorList>
    </citation>
    <scope>NUCLEOTIDE SEQUENCE</scope>
</reference>
<reference evidence="11" key="6">
    <citation type="submission" date="2025-05" db="UniProtKB">
        <authorList>
            <consortium name="Ensembl"/>
        </authorList>
    </citation>
    <scope>IDENTIFICATION</scope>
</reference>
<dbReference type="GeneID" id="100751621"/>
<evidence type="ECO:0000256" key="4">
    <source>
        <dbReference type="ARBA" id="ARBA00022729"/>
    </source>
</evidence>
<feature type="signal peptide" evidence="7">
    <location>
        <begin position="1"/>
        <end position="24"/>
    </location>
</feature>
<name>G3GVR5_CRIGR</name>
<dbReference type="GO" id="GO:0005615">
    <property type="term" value="C:extracellular space"/>
    <property type="evidence" value="ECO:0007669"/>
    <property type="project" value="TreeGrafter"/>
</dbReference>
<feature type="chain" id="PRO_5044732050" evidence="7">
    <location>
        <begin position="25"/>
        <end position="187"/>
    </location>
</feature>
<dbReference type="SMR" id="G3GVR5"/>
<evidence type="ECO:0000313" key="10">
    <source>
        <dbReference type="EMBL" id="EGV95447.1"/>
    </source>
</evidence>
<dbReference type="STRING" id="10029.G3GVR5"/>
<keyword evidence="13" id="KW-1185">Reference proteome</keyword>
<dbReference type="Gene3D" id="1.10.720.30">
    <property type="entry name" value="SAP domain"/>
    <property type="match status" value="1"/>
</dbReference>
<dbReference type="Proteomes" id="UP001108280">
    <property type="component" value="Chromosome 3"/>
</dbReference>
<protein>
    <submittedName>
        <fullName evidence="10 11">Cerebral dopamine neurotrophic factor</fullName>
    </submittedName>
</protein>
<feature type="domain" description="ARMET N-terminal" evidence="9">
    <location>
        <begin position="36"/>
        <end position="132"/>
    </location>
</feature>
<dbReference type="AlphaFoldDB" id="G3GVR5"/>
<dbReference type="Gene3D" id="1.10.225.10">
    <property type="entry name" value="Saposin-like"/>
    <property type="match status" value="1"/>
</dbReference>
<dbReference type="EMBL" id="JH000042">
    <property type="protein sequence ID" value="EGV95447.1"/>
    <property type="molecule type" value="Genomic_DNA"/>
</dbReference>
<dbReference type="Ensembl" id="ENSCGRT00001015266.1">
    <property type="protein sequence ID" value="ENSCGRP00001011037.1"/>
    <property type="gene ID" value="ENSCGRG00001012781.1"/>
</dbReference>
<dbReference type="InterPro" id="IPR036361">
    <property type="entry name" value="SAP_dom_sf"/>
</dbReference>
<keyword evidence="5" id="KW-0339">Growth factor</keyword>
<dbReference type="InterPro" id="IPR019345">
    <property type="entry name" value="ARMET_C"/>
</dbReference>
<dbReference type="GO" id="GO:0071542">
    <property type="term" value="P:dopaminergic neuron differentiation"/>
    <property type="evidence" value="ECO:0007669"/>
    <property type="project" value="TreeGrafter"/>
</dbReference>
<evidence type="ECO:0000313" key="14">
    <source>
        <dbReference type="RefSeq" id="XP_027261009.1"/>
    </source>
</evidence>
<dbReference type="eggNOG" id="KOG4154">
    <property type="taxonomic scope" value="Eukaryota"/>
</dbReference>
<dbReference type="KEGG" id="cge:100751621"/>
<dbReference type="PANTHER" id="PTHR12990">
    <property type="entry name" value="ARMET-LIKE PROTEIN"/>
    <property type="match status" value="1"/>
</dbReference>
<comment type="subcellular location">
    <subcellularLocation>
        <location evidence="1">Secreted</location>
    </subcellularLocation>
</comment>
<evidence type="ECO:0000256" key="7">
    <source>
        <dbReference type="SAM" id="SignalP"/>
    </source>
</evidence>
<reference evidence="13" key="4">
    <citation type="journal article" date="2020" name="Biotechnol. Bioeng.">
        <title>Chromosome-scale scaffolds for the Chinese hamster reference genome assembly to facilitate the study of the CHO epigenome.</title>
        <authorList>
            <person name="Hilliard W."/>
            <person name="MacDonald M."/>
            <person name="Lee K.H."/>
        </authorList>
    </citation>
    <scope>NUCLEOTIDE SEQUENCE [LARGE SCALE GENOMIC DNA]</scope>
    <source>
        <strain evidence="13">17A/GY</strain>
    </source>
</reference>
<evidence type="ECO:0000313" key="13">
    <source>
        <dbReference type="Proteomes" id="UP001108280"/>
    </source>
</evidence>
<keyword evidence="6" id="KW-1015">Disulfide bond</keyword>
<evidence type="ECO:0000313" key="11">
    <source>
        <dbReference type="Ensembl" id="ENSCGRP00001011037.1"/>
    </source>
</evidence>
<dbReference type="Pfam" id="PF20145">
    <property type="entry name" value="ARMET_N"/>
    <property type="match status" value="1"/>
</dbReference>
<dbReference type="GO" id="GO:0008083">
    <property type="term" value="F:growth factor activity"/>
    <property type="evidence" value="ECO:0007669"/>
    <property type="project" value="UniProtKB-KW"/>
</dbReference>
<proteinExistence type="inferred from homology"/>
<dbReference type="InterPro" id="IPR045332">
    <property type="entry name" value="ARMET_N"/>
</dbReference>
<sequence length="187" mass="21322">MRCTSPAILVTFCALLWISNLVQAQDQDTDTQLEADCEVCKAFLNRFYNSLLTRGVDFSVDTIEEELASFCLDAKGKESHLCYYLGASKDSATKILGEVTRPLSVHVPIVKICERLKKMNSQICKLNYEKKLDLASVDLWKMRDAELKQILHSWGEECRACAEKNDYVNLIKELAPKYVEIHPQIEL</sequence>
<evidence type="ECO:0000259" key="9">
    <source>
        <dbReference type="Pfam" id="PF20145"/>
    </source>
</evidence>
<dbReference type="Proteomes" id="UP000694386">
    <property type="component" value="Unplaced"/>
</dbReference>
<reference evidence="14" key="5">
    <citation type="submission" date="2025-04" db="UniProtKB">
        <authorList>
            <consortium name="RefSeq"/>
        </authorList>
    </citation>
    <scope>IDENTIFICATION</scope>
    <source>
        <strain evidence="14">17A/GY</strain>
        <tissue evidence="14">Liver</tissue>
    </source>
</reference>
<evidence type="ECO:0000256" key="1">
    <source>
        <dbReference type="ARBA" id="ARBA00004613"/>
    </source>
</evidence>
<comment type="similarity">
    <text evidence="2">Belongs to the ARMET family.</text>
</comment>
<keyword evidence="4 7" id="KW-0732">Signal</keyword>
<dbReference type="OrthoDB" id="5597848at2759"/>
<dbReference type="PANTHER" id="PTHR12990:SF9">
    <property type="entry name" value="CEREBRAL DOPAMINE NEUROTROPHIC FACTOR"/>
    <property type="match status" value="1"/>
</dbReference>
<evidence type="ECO:0000256" key="6">
    <source>
        <dbReference type="ARBA" id="ARBA00023157"/>
    </source>
</evidence>
<evidence type="ECO:0000313" key="12">
    <source>
        <dbReference type="Proteomes" id="UP000001075"/>
    </source>
</evidence>
<reference evidence="12" key="1">
    <citation type="journal article" date="2011" name="Nat. Biotechnol.">
        <title>The genomic sequence of the Chinese hamster ovary (CHO)-K1 cell line.</title>
        <authorList>
            <person name="Xu X."/>
            <person name="Nagarajan H."/>
            <person name="Lewis N.E."/>
            <person name="Pan S."/>
            <person name="Cai Z."/>
            <person name="Liu X."/>
            <person name="Chen W."/>
            <person name="Xie M."/>
            <person name="Wang W."/>
            <person name="Hammond S."/>
            <person name="Andersen M.R."/>
            <person name="Neff N."/>
            <person name="Passarelli B."/>
            <person name="Koh W."/>
            <person name="Fan H.C."/>
            <person name="Wang J."/>
            <person name="Gui Y."/>
            <person name="Lee K.H."/>
            <person name="Betenbaugh M.J."/>
            <person name="Quake S.R."/>
            <person name="Famili I."/>
            <person name="Palsson B.O."/>
            <person name="Wang J."/>
        </authorList>
    </citation>
    <scope>NUCLEOTIDE SEQUENCE [LARGE SCALE GENOMIC DNA]</scope>
    <source>
        <strain evidence="12">CHO K1 cell line</strain>
    </source>
</reference>
<organism evidence="10 12">
    <name type="scientific">Cricetulus griseus</name>
    <name type="common">Chinese hamster</name>
    <name type="synonym">Cricetulus barabensis griseus</name>
    <dbReference type="NCBI Taxonomy" id="10029"/>
    <lineage>
        <taxon>Eukaryota</taxon>
        <taxon>Metazoa</taxon>
        <taxon>Chordata</taxon>
        <taxon>Craniata</taxon>
        <taxon>Vertebrata</taxon>
        <taxon>Euteleostomi</taxon>
        <taxon>Mammalia</taxon>
        <taxon>Eutheria</taxon>
        <taxon>Euarchontoglires</taxon>
        <taxon>Glires</taxon>
        <taxon>Rodentia</taxon>
        <taxon>Myomorpha</taxon>
        <taxon>Muroidea</taxon>
        <taxon>Cricetidae</taxon>
        <taxon>Cricetinae</taxon>
        <taxon>Cricetulus</taxon>
    </lineage>
</organism>
<feature type="domain" description="ARMET C-terminal" evidence="8">
    <location>
        <begin position="136"/>
        <end position="178"/>
    </location>
</feature>
<dbReference type="SUPFAM" id="SSF68906">
    <property type="entry name" value="SAP domain"/>
    <property type="match status" value="1"/>
</dbReference>
<evidence type="ECO:0000256" key="5">
    <source>
        <dbReference type="ARBA" id="ARBA00023030"/>
    </source>
</evidence>
<dbReference type="InterPro" id="IPR045333">
    <property type="entry name" value="ARMET-like"/>
</dbReference>
<dbReference type="RefSeq" id="XP_027261009.1">
    <property type="nucleotide sequence ID" value="XM_027405208.2"/>
</dbReference>
<evidence type="ECO:0000256" key="3">
    <source>
        <dbReference type="ARBA" id="ARBA00022525"/>
    </source>
</evidence>
<keyword evidence="3" id="KW-0964">Secreted</keyword>
<dbReference type="RefSeq" id="XP_003496465.1">
    <property type="nucleotide sequence ID" value="XM_003496417.5"/>
</dbReference>
<reference evidence="13" key="3">
    <citation type="journal article" date="2018" name="Biotechnol. Bioeng.">
        <title>A reference genome of the Chinese hamster based on a hybrid assembly strategy.</title>
        <authorList>
            <person name="Rupp O."/>
            <person name="MacDonald M.L."/>
            <person name="Li S."/>
            <person name="Dhiman H."/>
            <person name="Polson S."/>
            <person name="Griep S."/>
            <person name="Heffner K."/>
            <person name="Hernandez I."/>
            <person name="Brinkrolf K."/>
            <person name="Jadhav V."/>
            <person name="Samoudi M."/>
            <person name="Hao H."/>
            <person name="Kingham B."/>
            <person name="Goesmann A."/>
            <person name="Betenbaugh M.J."/>
            <person name="Lewis N.E."/>
            <person name="Borth N."/>
            <person name="Lee K.H."/>
        </authorList>
    </citation>
    <scope>NUCLEOTIDE SEQUENCE [LARGE SCALE GENOMIC DNA]</scope>
    <source>
        <strain evidence="13">17A/GY</strain>
    </source>
</reference>
<gene>
    <name evidence="11 14" type="primary">Cdnf</name>
    <name evidence="10" type="ORF">I79_001812</name>
</gene>
<dbReference type="OMA" id="DSWGEVC"/>